<feature type="transmembrane region" description="Helical" evidence="8">
    <location>
        <begin position="12"/>
        <end position="31"/>
    </location>
</feature>
<evidence type="ECO:0000313" key="11">
    <source>
        <dbReference type="Proteomes" id="UP000000391"/>
    </source>
</evidence>
<evidence type="ECO:0000256" key="5">
    <source>
        <dbReference type="ARBA" id="ARBA00022842"/>
    </source>
</evidence>
<gene>
    <name evidence="10" type="ordered locus">Metev_1583</name>
</gene>
<organism evidence="10 11">
    <name type="scientific">Methanohalobium evestigatum (strain ATCC BAA-1072 / DSM 3721 / NBRC 107634 / OCM 161 / Z-7303)</name>
    <dbReference type="NCBI Taxonomy" id="644295"/>
    <lineage>
        <taxon>Archaea</taxon>
        <taxon>Methanobacteriati</taxon>
        <taxon>Methanobacteriota</taxon>
        <taxon>Stenosarchaea group</taxon>
        <taxon>Methanomicrobia</taxon>
        <taxon>Methanosarcinales</taxon>
        <taxon>Methanosarcinaceae</taxon>
        <taxon>Methanohalobium</taxon>
    </lineage>
</organism>
<dbReference type="SUPFAM" id="SSF161093">
    <property type="entry name" value="MgtE membrane domain-like"/>
    <property type="match status" value="1"/>
</dbReference>
<dbReference type="GO" id="GO:0016020">
    <property type="term" value="C:membrane"/>
    <property type="evidence" value="ECO:0007669"/>
    <property type="project" value="UniProtKB-SubCell"/>
</dbReference>
<evidence type="ECO:0000256" key="8">
    <source>
        <dbReference type="SAM" id="Phobius"/>
    </source>
</evidence>
<dbReference type="EMBL" id="CP002069">
    <property type="protein sequence ID" value="ADI74428.1"/>
    <property type="molecule type" value="Genomic_DNA"/>
</dbReference>
<feature type="transmembrane region" description="Helical" evidence="8">
    <location>
        <begin position="88"/>
        <end position="109"/>
    </location>
</feature>
<keyword evidence="5" id="KW-0460">Magnesium</keyword>
<protein>
    <submittedName>
        <fullName evidence="10">MgtE integral membrane region</fullName>
    </submittedName>
</protein>
<feature type="transmembrane region" description="Helical" evidence="8">
    <location>
        <begin position="159"/>
        <end position="182"/>
    </location>
</feature>
<feature type="domain" description="SLC41A/MgtE integral membrane" evidence="9">
    <location>
        <begin position="48"/>
        <end position="177"/>
    </location>
</feature>
<keyword evidence="11" id="KW-1185">Reference proteome</keyword>
<keyword evidence="6 8" id="KW-1133">Transmembrane helix</keyword>
<dbReference type="HOGENOM" id="CLU_111003_1_0_2"/>
<evidence type="ECO:0000256" key="1">
    <source>
        <dbReference type="ARBA" id="ARBA00004141"/>
    </source>
</evidence>
<evidence type="ECO:0000256" key="4">
    <source>
        <dbReference type="ARBA" id="ARBA00022692"/>
    </source>
</evidence>
<dbReference type="Pfam" id="PF01769">
    <property type="entry name" value="MgtE"/>
    <property type="match status" value="1"/>
</dbReference>
<comment type="similarity">
    <text evidence="2">Belongs to the SLC41A transporter family.</text>
</comment>
<evidence type="ECO:0000256" key="7">
    <source>
        <dbReference type="ARBA" id="ARBA00023136"/>
    </source>
</evidence>
<dbReference type="GO" id="GO:0008324">
    <property type="term" value="F:monoatomic cation transmembrane transporter activity"/>
    <property type="evidence" value="ECO:0007669"/>
    <property type="project" value="InterPro"/>
</dbReference>
<dbReference type="AlphaFoldDB" id="D7EAR1"/>
<dbReference type="Gene3D" id="1.10.357.20">
    <property type="entry name" value="SLC41 divalent cation transporters, integral membrane domain"/>
    <property type="match status" value="1"/>
</dbReference>
<feature type="transmembrane region" description="Helical" evidence="8">
    <location>
        <begin position="121"/>
        <end position="147"/>
    </location>
</feature>
<evidence type="ECO:0000259" key="9">
    <source>
        <dbReference type="Pfam" id="PF01769"/>
    </source>
</evidence>
<reference evidence="10 11" key="1">
    <citation type="submission" date="2010-06" db="EMBL/GenBank/DDBJ databases">
        <title>Complete sequence chromosome of Methanohalobium evestigatum Z-7303.</title>
        <authorList>
            <consortium name="US DOE Joint Genome Institute"/>
            <person name="Lucas S."/>
            <person name="Copeland A."/>
            <person name="Lapidus A."/>
            <person name="Cheng J.-F."/>
            <person name="Bruce D."/>
            <person name="Goodwin L."/>
            <person name="Pitluck S."/>
            <person name="Saunders E."/>
            <person name="Detter J.C."/>
            <person name="Han C."/>
            <person name="Tapia R."/>
            <person name="Land M."/>
            <person name="Hauser L."/>
            <person name="Kyrpides N."/>
            <person name="Mikhailova N."/>
            <person name="Sieprawska-Lupa M."/>
            <person name="Whitman W.B."/>
            <person name="Anderson I."/>
            <person name="Woyke T."/>
        </authorList>
    </citation>
    <scope>NUCLEOTIDE SEQUENCE [LARGE SCALE GENOMIC DNA]</scope>
    <source>
        <strain evidence="11">ATCC BAA-1072 / DSM 3721 / NBRC 107634 / OCM 161 / Z-7303</strain>
    </source>
</reference>
<evidence type="ECO:0000256" key="6">
    <source>
        <dbReference type="ARBA" id="ARBA00022989"/>
    </source>
</evidence>
<evidence type="ECO:0000313" key="10">
    <source>
        <dbReference type="EMBL" id="ADI74428.1"/>
    </source>
</evidence>
<dbReference type="InterPro" id="IPR006667">
    <property type="entry name" value="SLC41_membr_dom"/>
</dbReference>
<accession>D7EAR1</accession>
<dbReference type="Proteomes" id="UP000000391">
    <property type="component" value="Chromosome"/>
</dbReference>
<evidence type="ECO:0000256" key="3">
    <source>
        <dbReference type="ARBA" id="ARBA00022448"/>
    </source>
</evidence>
<proteinExistence type="inferred from homology"/>
<comment type="subcellular location">
    <subcellularLocation>
        <location evidence="1">Membrane</location>
        <topology evidence="1">Multi-pass membrane protein</topology>
    </subcellularLocation>
</comment>
<dbReference type="InterPro" id="IPR036739">
    <property type="entry name" value="SLC41_membr_dom_sf"/>
</dbReference>
<name>D7EAR1_METEZ</name>
<keyword evidence="7 8" id="KW-0472">Membrane</keyword>
<keyword evidence="4 8" id="KW-0812">Transmembrane</keyword>
<dbReference type="RefSeq" id="WP_013194993.1">
    <property type="nucleotide sequence ID" value="NC_014253.1"/>
</dbReference>
<dbReference type="GeneID" id="9347224"/>
<dbReference type="KEGG" id="mev:Metev_1583"/>
<dbReference type="STRING" id="644295.Metev_1583"/>
<sequence>MSYYTIPGIVKRSLPVLFVTSIIGIFSGQILNARIENLISLPSLLVLIPALIKVGGDTGSMLGARLSSAFHLGMGGNIHKNPVVKNSLLGALIVGITACFILSIVVWSVSNLMGIGLEYITFFKICMIAGILELIAVYAITVLIAFASHRFGLDPDDTVIPLIATLGDLIGVAGIFTTLYLIGLI</sequence>
<keyword evidence="3" id="KW-0813">Transport</keyword>
<evidence type="ECO:0000256" key="2">
    <source>
        <dbReference type="ARBA" id="ARBA00009749"/>
    </source>
</evidence>
<dbReference type="OrthoDB" id="203810at2157"/>